<evidence type="ECO:0000256" key="1">
    <source>
        <dbReference type="ARBA" id="ARBA00004141"/>
    </source>
</evidence>
<feature type="transmembrane region" description="Helical" evidence="7">
    <location>
        <begin position="200"/>
        <end position="220"/>
    </location>
</feature>
<dbReference type="EMBL" id="CP031769">
    <property type="protein sequence ID" value="AXR06187.1"/>
    <property type="molecule type" value="Genomic_DNA"/>
</dbReference>
<keyword evidence="4 7" id="KW-0812">Transmembrane</keyword>
<feature type="transmembrane region" description="Helical" evidence="7">
    <location>
        <begin position="174"/>
        <end position="193"/>
    </location>
</feature>
<keyword evidence="3" id="KW-0813">Transport</keyword>
<name>A0A346NKY0_9ALTE</name>
<dbReference type="AlphaFoldDB" id="A0A346NKY0"/>
<sequence length="460" mass="47959">MSKPHELLYALHDSPPAVPATIAAFQHLLASFIAVVTPTLIIAGVLELGDYTPYLVSMALFTSGVGTYVQTKSIGPVGCGLVAIQGTSFAFISALLVAGLSVRKQGGSDEDVLAMLFGISLFGALVEVVLSQGLRFFKRILTPLTSGIVITAIGLSLIKVGMTDLAGGVNATNLGNSANISLGLTVLFIIIFLNACHSRWLRLSAIFIAMAIGTVIAYIADMIDSTTMVSAPLFTLPVPLMYGLDFDLALFIPVAFIYFFSAIETAGDLTANSLFCKQPITGPVYLKRLKGGILADGLNSMFAACFNSFPNTTFGQNNGVIQLTGIASRKVGYIVAGMFVVLGCFPFIGVMLQLIPKPVLGGATLTMFSMVAVGGIKILTSTTLDRRASLIVASSLGLGGGVLLQPAAIASLPGWLSTLASSPITVAGVCAVVLELVLPRPAEVEPESVTEAKDQPPLAH</sequence>
<evidence type="ECO:0000256" key="2">
    <source>
        <dbReference type="ARBA" id="ARBA00008821"/>
    </source>
</evidence>
<dbReference type="InterPro" id="IPR006042">
    <property type="entry name" value="Xan_ur_permease"/>
</dbReference>
<dbReference type="Proteomes" id="UP000262073">
    <property type="component" value="Chromosome"/>
</dbReference>
<comment type="similarity">
    <text evidence="2">Belongs to the nucleobase:cation symporter-2 (NCS2) (TC 2.A.40) family.</text>
</comment>
<feature type="transmembrane region" description="Helical" evidence="7">
    <location>
        <begin position="21"/>
        <end position="45"/>
    </location>
</feature>
<dbReference type="RefSeq" id="WP_117316198.1">
    <property type="nucleotide sequence ID" value="NZ_CP031769.1"/>
</dbReference>
<organism evidence="8 9">
    <name type="scientific">Salinimonas sediminis</name>
    <dbReference type="NCBI Taxonomy" id="2303538"/>
    <lineage>
        <taxon>Bacteria</taxon>
        <taxon>Pseudomonadati</taxon>
        <taxon>Pseudomonadota</taxon>
        <taxon>Gammaproteobacteria</taxon>
        <taxon>Alteromonadales</taxon>
        <taxon>Alteromonadaceae</taxon>
        <taxon>Alteromonas/Salinimonas group</taxon>
        <taxon>Salinimonas</taxon>
    </lineage>
</organism>
<evidence type="ECO:0000256" key="3">
    <source>
        <dbReference type="ARBA" id="ARBA00022448"/>
    </source>
</evidence>
<feature type="transmembrane region" description="Helical" evidence="7">
    <location>
        <begin position="331"/>
        <end position="352"/>
    </location>
</feature>
<dbReference type="GO" id="GO:0042907">
    <property type="term" value="F:xanthine transmembrane transporter activity"/>
    <property type="evidence" value="ECO:0007669"/>
    <property type="project" value="TreeGrafter"/>
</dbReference>
<keyword evidence="6 7" id="KW-0472">Membrane</keyword>
<comment type="subcellular location">
    <subcellularLocation>
        <location evidence="1">Membrane</location>
        <topology evidence="1">Multi-pass membrane protein</topology>
    </subcellularLocation>
</comment>
<proteinExistence type="inferred from homology"/>
<dbReference type="OrthoDB" id="9805749at2"/>
<evidence type="ECO:0000256" key="7">
    <source>
        <dbReference type="SAM" id="Phobius"/>
    </source>
</evidence>
<feature type="transmembrane region" description="Helical" evidence="7">
    <location>
        <begin position="112"/>
        <end position="130"/>
    </location>
</feature>
<feature type="transmembrane region" description="Helical" evidence="7">
    <location>
        <begin position="81"/>
        <end position="100"/>
    </location>
</feature>
<accession>A0A346NKY0</accession>
<dbReference type="NCBIfam" id="TIGR00801">
    <property type="entry name" value="ncs2"/>
    <property type="match status" value="1"/>
</dbReference>
<evidence type="ECO:0000313" key="8">
    <source>
        <dbReference type="EMBL" id="AXR06187.1"/>
    </source>
</evidence>
<reference evidence="8 9" key="1">
    <citation type="submission" date="2018-08" db="EMBL/GenBank/DDBJ databases">
        <title>Salinimonas sediminis sp. nov., a piezophilic bacterium isolated from a deep-sea sediment sample from the New Britain Trench.</title>
        <authorList>
            <person name="Cao J."/>
        </authorList>
    </citation>
    <scope>NUCLEOTIDE SEQUENCE [LARGE SCALE GENOMIC DNA]</scope>
    <source>
        <strain evidence="8 9">N102</strain>
    </source>
</reference>
<gene>
    <name evidence="8" type="ORF">D0Y50_07295</name>
</gene>
<evidence type="ECO:0000256" key="5">
    <source>
        <dbReference type="ARBA" id="ARBA00022989"/>
    </source>
</evidence>
<dbReference type="GO" id="GO:0005886">
    <property type="term" value="C:plasma membrane"/>
    <property type="evidence" value="ECO:0007669"/>
    <property type="project" value="UniProtKB-ARBA"/>
</dbReference>
<keyword evidence="9" id="KW-1185">Reference proteome</keyword>
<protein>
    <submittedName>
        <fullName evidence="8">Xanthine permease XanP</fullName>
    </submittedName>
</protein>
<dbReference type="PROSITE" id="PS01116">
    <property type="entry name" value="XANTH_URACIL_PERMASE"/>
    <property type="match status" value="1"/>
</dbReference>
<feature type="transmembrane region" description="Helical" evidence="7">
    <location>
        <begin position="388"/>
        <end position="409"/>
    </location>
</feature>
<dbReference type="InterPro" id="IPR006043">
    <property type="entry name" value="NCS2"/>
</dbReference>
<feature type="transmembrane region" description="Helical" evidence="7">
    <location>
        <begin position="240"/>
        <end position="260"/>
    </location>
</feature>
<dbReference type="KEGG" id="salm:D0Y50_07295"/>
<keyword evidence="5 7" id="KW-1133">Transmembrane helix</keyword>
<dbReference type="Pfam" id="PF00860">
    <property type="entry name" value="Xan_ur_permease"/>
    <property type="match status" value="1"/>
</dbReference>
<evidence type="ECO:0000313" key="9">
    <source>
        <dbReference type="Proteomes" id="UP000262073"/>
    </source>
</evidence>
<dbReference type="PANTHER" id="PTHR42810">
    <property type="entry name" value="PURINE PERMEASE C1399.01C-RELATED"/>
    <property type="match status" value="1"/>
</dbReference>
<dbReference type="PANTHER" id="PTHR42810:SF2">
    <property type="entry name" value="PURINE PERMEASE C1399.01C-RELATED"/>
    <property type="match status" value="1"/>
</dbReference>
<feature type="transmembrane region" description="Helical" evidence="7">
    <location>
        <begin position="142"/>
        <end position="162"/>
    </location>
</feature>
<evidence type="ECO:0000256" key="6">
    <source>
        <dbReference type="ARBA" id="ARBA00023136"/>
    </source>
</evidence>
<evidence type="ECO:0000256" key="4">
    <source>
        <dbReference type="ARBA" id="ARBA00022692"/>
    </source>
</evidence>
<feature type="transmembrane region" description="Helical" evidence="7">
    <location>
        <begin position="358"/>
        <end position="376"/>
    </location>
</feature>